<dbReference type="OrthoDB" id="4062651at2759"/>
<dbReference type="InterPro" id="IPR029058">
    <property type="entry name" value="AB_hydrolase_fold"/>
</dbReference>
<dbReference type="PANTHER" id="PTHR48182:SF2">
    <property type="entry name" value="PROTEIN SERAC1"/>
    <property type="match status" value="1"/>
</dbReference>
<keyword evidence="6" id="KW-0472">Membrane</keyword>
<evidence type="ECO:0000259" key="8">
    <source>
        <dbReference type="PROSITE" id="PS50011"/>
    </source>
</evidence>
<evidence type="ECO:0000256" key="5">
    <source>
        <dbReference type="ARBA" id="ARBA00023128"/>
    </source>
</evidence>
<feature type="compositionally biased region" description="Low complexity" evidence="7">
    <location>
        <begin position="344"/>
        <end position="358"/>
    </location>
</feature>
<dbReference type="VEuPathDB" id="FungiDB:AO090010000299"/>
<dbReference type="Gene3D" id="1.10.510.10">
    <property type="entry name" value="Transferase(Phosphotransferase) domain 1"/>
    <property type="match status" value="1"/>
</dbReference>
<comment type="subcellular location">
    <subcellularLocation>
        <location evidence="2">Endoplasmic reticulum</location>
    </subcellularLocation>
    <subcellularLocation>
        <location evidence="3">Membrane</location>
    </subcellularLocation>
    <subcellularLocation>
        <location evidence="1">Mitochondrion</location>
    </subcellularLocation>
</comment>
<dbReference type="EMBL" id="MKZY01000012">
    <property type="protein sequence ID" value="OOO03926.1"/>
    <property type="molecule type" value="Genomic_DNA"/>
</dbReference>
<dbReference type="Proteomes" id="UP000190312">
    <property type="component" value="Unassembled WGS sequence"/>
</dbReference>
<evidence type="ECO:0000256" key="7">
    <source>
        <dbReference type="SAM" id="MobiDB-lite"/>
    </source>
</evidence>
<keyword evidence="5" id="KW-0496">Mitochondrion</keyword>
<feature type="domain" description="Protein kinase" evidence="8">
    <location>
        <begin position="344"/>
        <end position="569"/>
    </location>
</feature>
<accession>A0A1S9D4Q4</accession>
<evidence type="ECO:0000256" key="4">
    <source>
        <dbReference type="ARBA" id="ARBA00022824"/>
    </source>
</evidence>
<dbReference type="PROSITE" id="PS50011">
    <property type="entry name" value="PROTEIN_KINASE_DOM"/>
    <property type="match status" value="1"/>
</dbReference>
<dbReference type="InterPro" id="IPR052374">
    <property type="entry name" value="SERAC1"/>
</dbReference>
<organism evidence="9 10">
    <name type="scientific">Aspergillus oryzae</name>
    <name type="common">Yellow koji mold</name>
    <dbReference type="NCBI Taxonomy" id="5062"/>
    <lineage>
        <taxon>Eukaryota</taxon>
        <taxon>Fungi</taxon>
        <taxon>Dikarya</taxon>
        <taxon>Ascomycota</taxon>
        <taxon>Pezizomycotina</taxon>
        <taxon>Eurotiomycetes</taxon>
        <taxon>Eurotiomycetidae</taxon>
        <taxon>Eurotiales</taxon>
        <taxon>Aspergillaceae</taxon>
        <taxon>Aspergillus</taxon>
        <taxon>Aspergillus subgen. Circumdati</taxon>
    </lineage>
</organism>
<evidence type="ECO:0000313" key="10">
    <source>
        <dbReference type="Proteomes" id="UP000190312"/>
    </source>
</evidence>
<dbReference type="InterPro" id="IPR000719">
    <property type="entry name" value="Prot_kinase_dom"/>
</dbReference>
<dbReference type="Pfam" id="PF00069">
    <property type="entry name" value="Pkinase"/>
    <property type="match status" value="1"/>
</dbReference>
<dbReference type="GO" id="GO:0016020">
    <property type="term" value="C:membrane"/>
    <property type="evidence" value="ECO:0007669"/>
    <property type="project" value="UniProtKB-SubCell"/>
</dbReference>
<name>A0A1S9D4Q4_ASPOZ</name>
<sequence length="569" mass="63685">MKSFQKLTEGLGRQRRKDQVPPSPANELSESSTQDSSPKFPDGVEVWHDCSGATVDICFIHGLTGDRTSTWTARGESIPWPKTLLPLELHTARILTYGYDAYVVRNTVAGTNNLLRHANNLLNDLTTDRSLHNSSTRPLLFVTHSLDGLVCKKAILLSRGNPEAHLRGIFNCTKGIIFMGTPHKGSWMAKWASLPASALSLMKSTNTSLLKILKTDNQLLEDIQNDFLLMIRELRERNRRLEVTCFYEELPLPGCDKVVSEESATLEGYNSLSIHANHSDMVRFSSASDNGFRRLLGELHRWKGEVNFLRGQTSLCRERQAKRSFNGSDENPRKRRRTARGDYPQVSSSQGVGQVAQSPVIRRRSPWDTLKDLFTCDLAGPVSIAVHEKDPSKVIAVRAFSKKKADIWLQVLQQTHHPNVISANEIFKDHGMTYFIVDDLPLTLEHLVACDIFPSELQLASILAQVLNGLSHLLENGFEHQSLTCSNILLGQDGTIQIGALEHCIEREPQQSQTQILRSLANITMFLMQKYLKPDGVIGVDGTRWQSDSLEFLSATASVATIQDLRKAR</sequence>
<dbReference type="PANTHER" id="PTHR48182">
    <property type="entry name" value="PROTEIN SERAC1"/>
    <property type="match status" value="1"/>
</dbReference>
<feature type="region of interest" description="Disordered" evidence="7">
    <location>
        <begin position="320"/>
        <end position="358"/>
    </location>
</feature>
<keyword evidence="4" id="KW-0256">Endoplasmic reticulum</keyword>
<dbReference type="GO" id="GO:0005524">
    <property type="term" value="F:ATP binding"/>
    <property type="evidence" value="ECO:0007669"/>
    <property type="project" value="InterPro"/>
</dbReference>
<evidence type="ECO:0000256" key="2">
    <source>
        <dbReference type="ARBA" id="ARBA00004240"/>
    </source>
</evidence>
<dbReference type="SUPFAM" id="SSF53474">
    <property type="entry name" value="alpha/beta-Hydrolases"/>
    <property type="match status" value="1"/>
</dbReference>
<dbReference type="SUPFAM" id="SSF56112">
    <property type="entry name" value="Protein kinase-like (PK-like)"/>
    <property type="match status" value="1"/>
</dbReference>
<keyword evidence="9" id="KW-0418">Kinase</keyword>
<dbReference type="Gene3D" id="3.40.50.1820">
    <property type="entry name" value="alpha/beta hydrolase"/>
    <property type="match status" value="1"/>
</dbReference>
<dbReference type="GO" id="GO:0005739">
    <property type="term" value="C:mitochondrion"/>
    <property type="evidence" value="ECO:0007669"/>
    <property type="project" value="UniProtKB-SubCell"/>
</dbReference>
<evidence type="ECO:0000256" key="6">
    <source>
        <dbReference type="ARBA" id="ARBA00023136"/>
    </source>
</evidence>
<dbReference type="InterPro" id="IPR011009">
    <property type="entry name" value="Kinase-like_dom_sf"/>
</dbReference>
<gene>
    <name evidence="9" type="ORF">OAory_01095670</name>
</gene>
<evidence type="ECO:0000256" key="3">
    <source>
        <dbReference type="ARBA" id="ARBA00004370"/>
    </source>
</evidence>
<dbReference type="VEuPathDB" id="FungiDB:AO090001000252"/>
<dbReference type="GO" id="GO:0004672">
    <property type="term" value="F:protein kinase activity"/>
    <property type="evidence" value="ECO:0007669"/>
    <property type="project" value="InterPro"/>
</dbReference>
<reference evidence="9 10" key="1">
    <citation type="submission" date="2016-10" db="EMBL/GenBank/DDBJ databases">
        <title>Genome sequencing of Aspergillus oryzae BCC7051.</title>
        <authorList>
            <person name="Thammarongtham C."/>
            <person name="Vorapreeda T."/>
            <person name="Nookaew I."/>
            <person name="Srisuk T."/>
            <person name="Land M."/>
            <person name="Jeennor S."/>
            <person name="Laoteng K."/>
        </authorList>
    </citation>
    <scope>NUCLEOTIDE SEQUENCE [LARGE SCALE GENOMIC DNA]</scope>
    <source>
        <strain evidence="9 10">BCC7051</strain>
    </source>
</reference>
<feature type="compositionally biased region" description="Polar residues" evidence="7">
    <location>
        <begin position="26"/>
        <end position="37"/>
    </location>
</feature>
<dbReference type="AlphaFoldDB" id="A0A1S9D4Q4"/>
<dbReference type="GO" id="GO:0005783">
    <property type="term" value="C:endoplasmic reticulum"/>
    <property type="evidence" value="ECO:0007669"/>
    <property type="project" value="UniProtKB-SubCell"/>
</dbReference>
<evidence type="ECO:0000313" key="9">
    <source>
        <dbReference type="EMBL" id="OOO03926.1"/>
    </source>
</evidence>
<keyword evidence="9" id="KW-0808">Transferase</keyword>
<feature type="region of interest" description="Disordered" evidence="7">
    <location>
        <begin position="1"/>
        <end position="41"/>
    </location>
</feature>
<comment type="caution">
    <text evidence="9">The sequence shown here is derived from an EMBL/GenBank/DDBJ whole genome shotgun (WGS) entry which is preliminary data.</text>
</comment>
<evidence type="ECO:0000256" key="1">
    <source>
        <dbReference type="ARBA" id="ARBA00004173"/>
    </source>
</evidence>
<proteinExistence type="predicted"/>
<protein>
    <submittedName>
        <fullName evidence="9">Protein kinase</fullName>
    </submittedName>
</protein>